<dbReference type="InterPro" id="IPR001623">
    <property type="entry name" value="DnaJ_domain"/>
</dbReference>
<evidence type="ECO:0000256" key="1">
    <source>
        <dbReference type="ARBA" id="ARBA00023186"/>
    </source>
</evidence>
<keyword evidence="6" id="KW-1185">Reference proteome</keyword>
<dbReference type="FunFam" id="2.60.260.20:FF:000006">
    <property type="entry name" value="DnaJ subfamily B member 13"/>
    <property type="match status" value="1"/>
</dbReference>
<dbReference type="PROSITE" id="PS00636">
    <property type="entry name" value="DNAJ_1"/>
    <property type="match status" value="1"/>
</dbReference>
<keyword evidence="3" id="KW-0812">Transmembrane</keyword>
<dbReference type="InterPro" id="IPR008971">
    <property type="entry name" value="HSP40/DnaJ_pept-bd"/>
</dbReference>
<dbReference type="PANTHER" id="PTHR24078:SF559">
    <property type="entry name" value="DNAJ (HSP40) HOMOLOG, SUBFAMILY B, MEMBER 5-LIKE"/>
    <property type="match status" value="1"/>
</dbReference>
<dbReference type="Gene3D" id="1.10.287.110">
    <property type="entry name" value="DnaJ domain"/>
    <property type="match status" value="1"/>
</dbReference>
<dbReference type="GO" id="GO:0051082">
    <property type="term" value="F:unfolded protein binding"/>
    <property type="evidence" value="ECO:0007669"/>
    <property type="project" value="InterPro"/>
</dbReference>
<comment type="caution">
    <text evidence="5">The sequence shown here is derived from an EMBL/GenBank/DDBJ whole genome shotgun (WGS) entry which is preliminary data.</text>
</comment>
<gene>
    <name evidence="5" type="ORF">P4O66_004085</name>
</gene>
<evidence type="ECO:0000256" key="3">
    <source>
        <dbReference type="SAM" id="Phobius"/>
    </source>
</evidence>
<feature type="region of interest" description="Disordered" evidence="2">
    <location>
        <begin position="413"/>
        <end position="521"/>
    </location>
</feature>
<dbReference type="GO" id="GO:0005829">
    <property type="term" value="C:cytosol"/>
    <property type="evidence" value="ECO:0007669"/>
    <property type="project" value="TreeGrafter"/>
</dbReference>
<proteinExistence type="predicted"/>
<dbReference type="PROSITE" id="PS50076">
    <property type="entry name" value="DNAJ_2"/>
    <property type="match status" value="1"/>
</dbReference>
<dbReference type="InterPro" id="IPR036869">
    <property type="entry name" value="J_dom_sf"/>
</dbReference>
<name>A0AAD9E3Q8_9TELE</name>
<dbReference type="CDD" id="cd06257">
    <property type="entry name" value="DnaJ"/>
    <property type="match status" value="1"/>
</dbReference>
<reference evidence="5" key="1">
    <citation type="submission" date="2023-03" db="EMBL/GenBank/DDBJ databases">
        <title>Electrophorus voltai genome.</title>
        <authorList>
            <person name="Bian C."/>
        </authorList>
    </citation>
    <scope>NUCLEOTIDE SEQUENCE</scope>
    <source>
        <strain evidence="5">CB-2022</strain>
        <tissue evidence="5">Muscle</tissue>
    </source>
</reference>
<feature type="domain" description="J" evidence="4">
    <location>
        <begin position="50"/>
        <end position="114"/>
    </location>
</feature>
<dbReference type="Pfam" id="PF00226">
    <property type="entry name" value="DnaJ"/>
    <property type="match status" value="1"/>
</dbReference>
<evidence type="ECO:0000313" key="5">
    <source>
        <dbReference type="EMBL" id="KAK1803298.1"/>
    </source>
</evidence>
<evidence type="ECO:0000313" key="6">
    <source>
        <dbReference type="Proteomes" id="UP001239994"/>
    </source>
</evidence>
<dbReference type="Proteomes" id="UP001239994">
    <property type="component" value="Unassembled WGS sequence"/>
</dbReference>
<dbReference type="Pfam" id="PF01556">
    <property type="entry name" value="DnaJ_C"/>
    <property type="match status" value="1"/>
</dbReference>
<dbReference type="InterPro" id="IPR002939">
    <property type="entry name" value="DnaJ_C"/>
</dbReference>
<dbReference type="SUPFAM" id="SSF46565">
    <property type="entry name" value="Chaperone J-domain"/>
    <property type="match status" value="1"/>
</dbReference>
<feature type="compositionally biased region" description="Polar residues" evidence="2">
    <location>
        <begin position="469"/>
        <end position="478"/>
    </location>
</feature>
<dbReference type="GO" id="GO:0006457">
    <property type="term" value="P:protein folding"/>
    <property type="evidence" value="ECO:0007669"/>
    <property type="project" value="InterPro"/>
</dbReference>
<organism evidence="5 6">
    <name type="scientific">Electrophorus voltai</name>
    <dbReference type="NCBI Taxonomy" id="2609070"/>
    <lineage>
        <taxon>Eukaryota</taxon>
        <taxon>Metazoa</taxon>
        <taxon>Chordata</taxon>
        <taxon>Craniata</taxon>
        <taxon>Vertebrata</taxon>
        <taxon>Euteleostomi</taxon>
        <taxon>Actinopterygii</taxon>
        <taxon>Neopterygii</taxon>
        <taxon>Teleostei</taxon>
        <taxon>Ostariophysi</taxon>
        <taxon>Gymnotiformes</taxon>
        <taxon>Gymnotoidei</taxon>
        <taxon>Gymnotidae</taxon>
        <taxon>Electrophorus</taxon>
    </lineage>
</organism>
<dbReference type="GO" id="GO:0051087">
    <property type="term" value="F:protein-folding chaperone binding"/>
    <property type="evidence" value="ECO:0007669"/>
    <property type="project" value="TreeGrafter"/>
</dbReference>
<protein>
    <recommendedName>
        <fullName evidence="4">J domain-containing protein</fullName>
    </recommendedName>
</protein>
<keyword evidence="3" id="KW-1133">Transmembrane helix</keyword>
<dbReference type="EMBL" id="JAROKS010000005">
    <property type="protein sequence ID" value="KAK1803298.1"/>
    <property type="molecule type" value="Genomic_DNA"/>
</dbReference>
<dbReference type="Gene3D" id="2.60.260.20">
    <property type="entry name" value="Urease metallochaperone UreE, N-terminal domain"/>
    <property type="match status" value="2"/>
</dbReference>
<dbReference type="InterPro" id="IPR051339">
    <property type="entry name" value="DnaJ_subfamily_B"/>
</dbReference>
<keyword evidence="1" id="KW-0143">Chaperone</keyword>
<keyword evidence="3" id="KW-0472">Membrane</keyword>
<feature type="transmembrane region" description="Helical" evidence="3">
    <location>
        <begin position="355"/>
        <end position="378"/>
    </location>
</feature>
<dbReference type="FunFam" id="2.60.260.20:FF:000015">
    <property type="entry name" value="Heat shock protein 40"/>
    <property type="match status" value="1"/>
</dbReference>
<dbReference type="AlphaFoldDB" id="A0AAD9E3Q8"/>
<dbReference type="PRINTS" id="PR00625">
    <property type="entry name" value="JDOMAIN"/>
</dbReference>
<evidence type="ECO:0000259" key="4">
    <source>
        <dbReference type="PROSITE" id="PS50076"/>
    </source>
</evidence>
<dbReference type="PANTHER" id="PTHR24078">
    <property type="entry name" value="DNAJ HOMOLOG SUBFAMILY C MEMBER"/>
    <property type="match status" value="1"/>
</dbReference>
<dbReference type="SMART" id="SM00271">
    <property type="entry name" value="DnaJ"/>
    <property type="match status" value="1"/>
</dbReference>
<dbReference type="CDD" id="cd10747">
    <property type="entry name" value="DnaJ_C"/>
    <property type="match status" value="1"/>
</dbReference>
<evidence type="ECO:0000256" key="2">
    <source>
        <dbReference type="SAM" id="MobiDB-lite"/>
    </source>
</evidence>
<dbReference type="SUPFAM" id="SSF49493">
    <property type="entry name" value="HSP40/DnaJ peptide-binding domain"/>
    <property type="match status" value="2"/>
</dbReference>
<sequence length="638" mass="69903">MVLIWTQFGVKHKNVKCKVRVIHGEEGWASEEVHEDPEVPSPPPSPTCLDHYAILGVSSDSNEEEIRRAYKRLALRYHPDKNPDADAEEKFKQIAQAYEVLNDPQKRSQYDQQGLTKGGVPAAGNKADSAAKADAHAWGVFFNFEFDSDEDLFNPFLKTPLPHLSRHNHGNKAGHRPGGVAEVHDLQVSLEDILTGVTKRVKVTRLRQTDKSTLQPEERVFDVEVKKGWKEGTKITFSGEGHQVPGHAPSDLAFVVKEKKHAHFRRDGSNIVYTATVTLREALCGCTISVPTLDGQMKPIPCNDVIKPGSMRRLIGEGLPRAKNPSQRGDLLVEFQLETAAPSSDVREGLPVSNLTVLVLVLLPCVVLLLLLNCLLLGHKLLLFSRGKRARCGPDAALMRSLLSTRRRAARFPRDPAFGQTRRASVSEPTLAPPITSSLTSSAEWRRCAGPRGGSVRADGATHAGSGSLRVQSRSTNRADLPRGSRSWRRSAPVILQSSDSGTERANRVPPNSPAQFASSNGDLIPMRTMRRSSTMELELISLDKVHIEDEVVSSIPQESCFAASASTSVAGSGLDSDFGASAGVSLRILSADSDGFPGTTWTSALEWDYYDPSYVTQNHLPKPRHHAPSVTTKQYWV</sequence>
<dbReference type="InterPro" id="IPR018253">
    <property type="entry name" value="DnaJ_domain_CS"/>
</dbReference>
<accession>A0AAD9E3Q8</accession>